<dbReference type="RefSeq" id="WP_169417823.1">
    <property type="nucleotide sequence ID" value="NZ_JABBFX010000001.1"/>
</dbReference>
<evidence type="ECO:0000313" key="2">
    <source>
        <dbReference type="Proteomes" id="UP000541185"/>
    </source>
</evidence>
<reference evidence="1 2" key="1">
    <citation type="submission" date="2020-04" db="EMBL/GenBank/DDBJ databases">
        <title>Ramlibacter sp. G-1-2-2 isolated from soil.</title>
        <authorList>
            <person name="Dahal R.H."/>
        </authorList>
    </citation>
    <scope>NUCLEOTIDE SEQUENCE [LARGE SCALE GENOMIC DNA]</scope>
    <source>
        <strain evidence="1 2">G-1-2-2</strain>
    </source>
</reference>
<dbReference type="EMBL" id="JABBFX010000001">
    <property type="protein sequence ID" value="NML43626.1"/>
    <property type="molecule type" value="Genomic_DNA"/>
</dbReference>
<organism evidence="1 2">
    <name type="scientific">Ramlibacter agri</name>
    <dbReference type="NCBI Taxonomy" id="2728837"/>
    <lineage>
        <taxon>Bacteria</taxon>
        <taxon>Pseudomonadati</taxon>
        <taxon>Pseudomonadota</taxon>
        <taxon>Betaproteobacteria</taxon>
        <taxon>Burkholderiales</taxon>
        <taxon>Comamonadaceae</taxon>
        <taxon>Ramlibacter</taxon>
    </lineage>
</organism>
<comment type="caution">
    <text evidence="1">The sequence shown here is derived from an EMBL/GenBank/DDBJ whole genome shotgun (WGS) entry which is preliminary data.</text>
</comment>
<name>A0A848GY66_9BURK</name>
<evidence type="ECO:0000313" key="1">
    <source>
        <dbReference type="EMBL" id="NML43626.1"/>
    </source>
</evidence>
<sequence>MRAWRLDLPADEYEWELYRRKVGADLAARELNARLAALLEPVLDTLADTSPTWRRAQAARIRDEMHGHMQRFQHLGAADEEPRKVLNRVLRRHLQVNDERPQSE</sequence>
<proteinExistence type="predicted"/>
<gene>
    <name evidence="1" type="ORF">HHL11_07690</name>
</gene>
<dbReference type="Proteomes" id="UP000541185">
    <property type="component" value="Unassembled WGS sequence"/>
</dbReference>
<dbReference type="AlphaFoldDB" id="A0A848GY66"/>
<accession>A0A848GY66</accession>
<protein>
    <submittedName>
        <fullName evidence="1">Uncharacterized protein</fullName>
    </submittedName>
</protein>
<keyword evidence="2" id="KW-1185">Reference proteome</keyword>